<name>A0A4C1WRQ8_EUMVA</name>
<accession>A0A4C1WRQ8</accession>
<keyword evidence="2" id="KW-1185">Reference proteome</keyword>
<evidence type="ECO:0000313" key="2">
    <source>
        <dbReference type="Proteomes" id="UP000299102"/>
    </source>
</evidence>
<dbReference type="Proteomes" id="UP000299102">
    <property type="component" value="Unassembled WGS sequence"/>
</dbReference>
<protein>
    <submittedName>
        <fullName evidence="1">Uncharacterized protein</fullName>
    </submittedName>
</protein>
<proteinExistence type="predicted"/>
<gene>
    <name evidence="1" type="ORF">EVAR_88126_1</name>
</gene>
<dbReference type="EMBL" id="BGZK01000619">
    <property type="protein sequence ID" value="GBP53242.1"/>
    <property type="molecule type" value="Genomic_DNA"/>
</dbReference>
<evidence type="ECO:0000313" key="1">
    <source>
        <dbReference type="EMBL" id="GBP53242.1"/>
    </source>
</evidence>
<reference evidence="1 2" key="1">
    <citation type="journal article" date="2019" name="Commun. Biol.">
        <title>The bagworm genome reveals a unique fibroin gene that provides high tensile strength.</title>
        <authorList>
            <person name="Kono N."/>
            <person name="Nakamura H."/>
            <person name="Ohtoshi R."/>
            <person name="Tomita M."/>
            <person name="Numata K."/>
            <person name="Arakawa K."/>
        </authorList>
    </citation>
    <scope>NUCLEOTIDE SEQUENCE [LARGE SCALE GENOMIC DNA]</scope>
</reference>
<dbReference type="AlphaFoldDB" id="A0A4C1WRQ8"/>
<comment type="caution">
    <text evidence="1">The sequence shown here is derived from an EMBL/GenBank/DDBJ whole genome shotgun (WGS) entry which is preliminary data.</text>
</comment>
<sequence length="76" mass="8173">MLSAKSEAFRTPSDVFVGADLFRPLYMNLIGLRSRTSRSVHDFVGQLQPPGSPAEPAVVRLLPVVGRRASTPPALA</sequence>
<organism evidence="1 2">
    <name type="scientific">Eumeta variegata</name>
    <name type="common">Bagworm moth</name>
    <name type="synonym">Eumeta japonica</name>
    <dbReference type="NCBI Taxonomy" id="151549"/>
    <lineage>
        <taxon>Eukaryota</taxon>
        <taxon>Metazoa</taxon>
        <taxon>Ecdysozoa</taxon>
        <taxon>Arthropoda</taxon>
        <taxon>Hexapoda</taxon>
        <taxon>Insecta</taxon>
        <taxon>Pterygota</taxon>
        <taxon>Neoptera</taxon>
        <taxon>Endopterygota</taxon>
        <taxon>Lepidoptera</taxon>
        <taxon>Glossata</taxon>
        <taxon>Ditrysia</taxon>
        <taxon>Tineoidea</taxon>
        <taxon>Psychidae</taxon>
        <taxon>Oiketicinae</taxon>
        <taxon>Eumeta</taxon>
    </lineage>
</organism>